<dbReference type="GO" id="GO:0009435">
    <property type="term" value="P:NAD+ biosynthetic process"/>
    <property type="evidence" value="ECO:0007669"/>
    <property type="project" value="UniProtKB-UniPathway"/>
</dbReference>
<dbReference type="SUPFAM" id="SSF51690">
    <property type="entry name" value="Nicotinate/Quinolinate PRTase C-terminal domain-like"/>
    <property type="match status" value="1"/>
</dbReference>
<feature type="domain" description="Quinolinate phosphoribosyl transferase C-terminal" evidence="13">
    <location>
        <begin position="109"/>
        <end position="278"/>
    </location>
</feature>
<dbReference type="InterPro" id="IPR004393">
    <property type="entry name" value="NadC"/>
</dbReference>
<dbReference type="GO" id="GO:0005737">
    <property type="term" value="C:cytoplasm"/>
    <property type="evidence" value="ECO:0007669"/>
    <property type="project" value="TreeGrafter"/>
</dbReference>
<dbReference type="InterPro" id="IPR037128">
    <property type="entry name" value="Quinolinate_PRibosylTase_N_sf"/>
</dbReference>
<dbReference type="EMBL" id="FPBL01000002">
    <property type="protein sequence ID" value="SFU45066.1"/>
    <property type="molecule type" value="Genomic_DNA"/>
</dbReference>
<dbReference type="FunFam" id="3.20.20.70:FF:000030">
    <property type="entry name" value="Nicotinate-nucleotide pyrophosphorylase, carboxylating"/>
    <property type="match status" value="1"/>
</dbReference>
<dbReference type="RefSeq" id="WP_074927338.1">
    <property type="nucleotide sequence ID" value="NZ_FPBL01000002.1"/>
</dbReference>
<dbReference type="InterPro" id="IPR036068">
    <property type="entry name" value="Nicotinate_pribotase-like_C"/>
</dbReference>
<comment type="similarity">
    <text evidence="3 12">Belongs to the NadC/ModD family.</text>
</comment>
<dbReference type="Pfam" id="PF02749">
    <property type="entry name" value="QRPTase_N"/>
    <property type="match status" value="1"/>
</dbReference>
<comment type="function">
    <text evidence="1">Involved in the catabolism of quinolinic acid (QA).</text>
</comment>
<evidence type="ECO:0000256" key="4">
    <source>
        <dbReference type="ARBA" id="ARBA00011218"/>
    </source>
</evidence>
<dbReference type="Gene3D" id="3.20.20.70">
    <property type="entry name" value="Aldolase class I"/>
    <property type="match status" value="1"/>
</dbReference>
<comment type="pathway">
    <text evidence="2">Cofactor biosynthesis; NAD(+) biosynthesis; nicotinate D-ribonucleotide from quinolinate: step 1/1.</text>
</comment>
<name>A0A1I7G9X5_9PROT</name>
<comment type="catalytic activity">
    <reaction evidence="10">
        <text>nicotinate beta-D-ribonucleotide + CO2 + diphosphate = quinolinate + 5-phospho-alpha-D-ribose 1-diphosphate + 2 H(+)</text>
        <dbReference type="Rhea" id="RHEA:12733"/>
        <dbReference type="ChEBI" id="CHEBI:15378"/>
        <dbReference type="ChEBI" id="CHEBI:16526"/>
        <dbReference type="ChEBI" id="CHEBI:29959"/>
        <dbReference type="ChEBI" id="CHEBI:33019"/>
        <dbReference type="ChEBI" id="CHEBI:57502"/>
        <dbReference type="ChEBI" id="CHEBI:58017"/>
        <dbReference type="EC" id="2.4.2.19"/>
    </reaction>
</comment>
<evidence type="ECO:0000256" key="9">
    <source>
        <dbReference type="ARBA" id="ARBA00033102"/>
    </source>
</evidence>
<evidence type="ECO:0000256" key="12">
    <source>
        <dbReference type="PIRNR" id="PIRNR006250"/>
    </source>
</evidence>
<evidence type="ECO:0000256" key="11">
    <source>
        <dbReference type="ARBA" id="ARBA00069173"/>
    </source>
</evidence>
<dbReference type="PANTHER" id="PTHR32179:SF3">
    <property type="entry name" value="NICOTINATE-NUCLEOTIDE PYROPHOSPHORYLASE [CARBOXYLATING]"/>
    <property type="match status" value="1"/>
</dbReference>
<dbReference type="FunFam" id="3.90.1170.20:FF:000001">
    <property type="entry name" value="Nicotinate-nucleotide diphosphorylase (Carboxylating)"/>
    <property type="match status" value="1"/>
</dbReference>
<dbReference type="Pfam" id="PF01729">
    <property type="entry name" value="QRPTase_C"/>
    <property type="match status" value="1"/>
</dbReference>
<reference evidence="15 16" key="1">
    <citation type="submission" date="2016-10" db="EMBL/GenBank/DDBJ databases">
        <authorList>
            <person name="de Groot N.N."/>
        </authorList>
    </citation>
    <scope>NUCLEOTIDE SEQUENCE [LARGE SCALE GENOMIC DNA]</scope>
    <source>
        <strain evidence="15 16">Nm24</strain>
    </source>
</reference>
<protein>
    <recommendedName>
        <fullName evidence="11">Probable nicotinate-nucleotide pyrophosphorylase [carboxylating]</fullName>
        <ecNumber evidence="5">2.4.2.19</ecNumber>
    </recommendedName>
    <alternativeName>
        <fullName evidence="9">Quinolinate phosphoribosyltransferase [decarboxylating]</fullName>
    </alternativeName>
</protein>
<dbReference type="InterPro" id="IPR027277">
    <property type="entry name" value="NadC/ModD"/>
</dbReference>
<dbReference type="Proteomes" id="UP000183926">
    <property type="component" value="Unassembled WGS sequence"/>
</dbReference>
<dbReference type="SUPFAM" id="SSF54675">
    <property type="entry name" value="Nicotinate/Quinolinate PRTase N-terminal domain-like"/>
    <property type="match status" value="1"/>
</dbReference>
<evidence type="ECO:0000259" key="14">
    <source>
        <dbReference type="Pfam" id="PF02749"/>
    </source>
</evidence>
<dbReference type="AlphaFoldDB" id="A0A1I7G9X5"/>
<evidence type="ECO:0000313" key="15">
    <source>
        <dbReference type="EMBL" id="SFU45066.1"/>
    </source>
</evidence>
<evidence type="ECO:0000256" key="6">
    <source>
        <dbReference type="ARBA" id="ARBA00022642"/>
    </source>
</evidence>
<proteinExistence type="inferred from homology"/>
<evidence type="ECO:0000256" key="8">
    <source>
        <dbReference type="ARBA" id="ARBA00022679"/>
    </source>
</evidence>
<sequence>MLQSEAISKQVRQALDEDIGTGDLTATLIQSDQCLRAQVVAREAVTICGIPWFDESFHQLSPAIRIDWRVSEGQQVGSDQLLCVLNGNARTLLTAERTALNFLQMLSAVATRTRRFVDVVEGTGVQIVDTRKTLPGLRLAQKYAVRCGGGVNHRTGLYDGILIKENHIIAAGSIEAALRSAAEIAPPGVFIQIEVETRNEFIQALSAGARMVLLDNFDLPDLQDAVTYNRQFLGKPAVLEASGNVTLDTVRVIAETGVDRISIGSLTKDIQAADLSMRFYDEASSAAMTSSSLICGNK</sequence>
<dbReference type="GO" id="GO:0034213">
    <property type="term" value="P:quinolinate catabolic process"/>
    <property type="evidence" value="ECO:0007669"/>
    <property type="project" value="TreeGrafter"/>
</dbReference>
<accession>A0A1I7G9X5</accession>
<dbReference type="PIRSF" id="PIRSF006250">
    <property type="entry name" value="NadC_ModD"/>
    <property type="match status" value="1"/>
</dbReference>
<keyword evidence="7 12" id="KW-0328">Glycosyltransferase</keyword>
<dbReference type="InterPro" id="IPR013785">
    <property type="entry name" value="Aldolase_TIM"/>
</dbReference>
<evidence type="ECO:0000256" key="10">
    <source>
        <dbReference type="ARBA" id="ARBA00047445"/>
    </source>
</evidence>
<evidence type="ECO:0000256" key="3">
    <source>
        <dbReference type="ARBA" id="ARBA00009400"/>
    </source>
</evidence>
<evidence type="ECO:0000259" key="13">
    <source>
        <dbReference type="Pfam" id="PF01729"/>
    </source>
</evidence>
<dbReference type="EC" id="2.4.2.19" evidence="5"/>
<dbReference type="NCBIfam" id="TIGR00078">
    <property type="entry name" value="nadC"/>
    <property type="match status" value="1"/>
</dbReference>
<organism evidence="15 16">
    <name type="scientific">Nitrosomonas eutropha</name>
    <dbReference type="NCBI Taxonomy" id="916"/>
    <lineage>
        <taxon>Bacteria</taxon>
        <taxon>Pseudomonadati</taxon>
        <taxon>Pseudomonadota</taxon>
        <taxon>Betaproteobacteria</taxon>
        <taxon>Nitrosomonadales</taxon>
        <taxon>Nitrosomonadaceae</taxon>
        <taxon>Nitrosomonas</taxon>
    </lineage>
</organism>
<gene>
    <name evidence="15" type="ORF">SAMN05216339_102313</name>
</gene>
<evidence type="ECO:0000256" key="1">
    <source>
        <dbReference type="ARBA" id="ARBA00003237"/>
    </source>
</evidence>
<evidence type="ECO:0000256" key="7">
    <source>
        <dbReference type="ARBA" id="ARBA00022676"/>
    </source>
</evidence>
<dbReference type="UniPathway" id="UPA00253">
    <property type="reaction ID" value="UER00331"/>
</dbReference>
<dbReference type="InterPro" id="IPR022412">
    <property type="entry name" value="Quinolinate_PRibosylTrfase_N"/>
</dbReference>
<comment type="subunit">
    <text evidence="4">Hexamer formed by 3 homodimers.</text>
</comment>
<dbReference type="CDD" id="cd01572">
    <property type="entry name" value="QPRTase"/>
    <property type="match status" value="1"/>
</dbReference>
<evidence type="ECO:0000256" key="2">
    <source>
        <dbReference type="ARBA" id="ARBA00004893"/>
    </source>
</evidence>
<dbReference type="GO" id="GO:0004514">
    <property type="term" value="F:nicotinate-nucleotide diphosphorylase (carboxylating) activity"/>
    <property type="evidence" value="ECO:0007669"/>
    <property type="project" value="UniProtKB-EC"/>
</dbReference>
<evidence type="ECO:0000313" key="16">
    <source>
        <dbReference type="Proteomes" id="UP000183926"/>
    </source>
</evidence>
<keyword evidence="8 12" id="KW-0808">Transferase</keyword>
<dbReference type="PANTHER" id="PTHR32179">
    <property type="entry name" value="NICOTINATE-NUCLEOTIDE PYROPHOSPHORYLASE [CARBOXYLATING]"/>
    <property type="match status" value="1"/>
</dbReference>
<evidence type="ECO:0000256" key="5">
    <source>
        <dbReference type="ARBA" id="ARBA00011944"/>
    </source>
</evidence>
<keyword evidence="6" id="KW-0662">Pyridine nucleotide biosynthesis</keyword>
<dbReference type="OrthoDB" id="9782546at2"/>
<dbReference type="InterPro" id="IPR002638">
    <property type="entry name" value="Quinolinate_PRibosylTrfase_C"/>
</dbReference>
<feature type="domain" description="Quinolinate phosphoribosyl transferase N-terminal" evidence="14">
    <location>
        <begin position="23"/>
        <end position="107"/>
    </location>
</feature>
<dbReference type="Gene3D" id="3.90.1170.20">
    <property type="entry name" value="Quinolinate phosphoribosyl transferase, N-terminal domain"/>
    <property type="match status" value="1"/>
</dbReference>